<evidence type="ECO:0000259" key="1">
    <source>
        <dbReference type="PROSITE" id="PS50035"/>
    </source>
</evidence>
<dbReference type="PROSITE" id="PS51194">
    <property type="entry name" value="HELICASE_CTER"/>
    <property type="match status" value="1"/>
</dbReference>
<evidence type="ECO:0000313" key="5">
    <source>
        <dbReference type="Proteomes" id="UP000275199"/>
    </source>
</evidence>
<dbReference type="EMBL" id="RKKU01000003">
    <property type="protein sequence ID" value="ROZ87548.1"/>
    <property type="molecule type" value="Genomic_DNA"/>
</dbReference>
<evidence type="ECO:0000259" key="3">
    <source>
        <dbReference type="PROSITE" id="PS51194"/>
    </source>
</evidence>
<dbReference type="InterPro" id="IPR027417">
    <property type="entry name" value="P-loop_NTPase"/>
</dbReference>
<feature type="domain" description="Helicase C-terminal" evidence="3">
    <location>
        <begin position="546"/>
        <end position="694"/>
    </location>
</feature>
<dbReference type="SUPFAM" id="SSF56024">
    <property type="entry name" value="Phospholipase D/nuclease"/>
    <property type="match status" value="1"/>
</dbReference>
<reference evidence="4 5" key="1">
    <citation type="submission" date="2018-11" db="EMBL/GenBank/DDBJ databases">
        <authorList>
            <person name="Jang G.I."/>
            <person name="Hwang C.Y."/>
        </authorList>
    </citation>
    <scope>NUCLEOTIDE SEQUENCE [LARGE SCALE GENOMIC DNA]</scope>
    <source>
        <strain evidence="4 5">SSM26</strain>
    </source>
</reference>
<dbReference type="SMART" id="SM00490">
    <property type="entry name" value="HELICc"/>
    <property type="match status" value="1"/>
</dbReference>
<comment type="caution">
    <text evidence="4">The sequence shown here is derived from an EMBL/GenBank/DDBJ whole genome shotgun (WGS) entry which is preliminary data.</text>
</comment>
<dbReference type="PANTHER" id="PTHR47962">
    <property type="entry name" value="ATP-DEPENDENT HELICASE LHR-RELATED-RELATED"/>
    <property type="match status" value="1"/>
</dbReference>
<dbReference type="CDD" id="cd18799">
    <property type="entry name" value="SF2_C_EcoAI-like"/>
    <property type="match status" value="1"/>
</dbReference>
<feature type="domain" description="Helicase ATP-binding" evidence="2">
    <location>
        <begin position="332"/>
        <end position="488"/>
    </location>
</feature>
<dbReference type="PANTHER" id="PTHR47962:SF7">
    <property type="entry name" value="MITOCHONDRIAL ATP-DEPENDENT HELICASE IRC3-RELATED"/>
    <property type="match status" value="1"/>
</dbReference>
<organism evidence="4 5">
    <name type="scientific">Pseudomonas neustonica</name>
    <dbReference type="NCBI Taxonomy" id="2487346"/>
    <lineage>
        <taxon>Bacteria</taxon>
        <taxon>Pseudomonadati</taxon>
        <taxon>Pseudomonadota</taxon>
        <taxon>Gammaproteobacteria</taxon>
        <taxon>Pseudomonadales</taxon>
        <taxon>Pseudomonadaceae</taxon>
        <taxon>Pseudomonas</taxon>
    </lineage>
</organism>
<gene>
    <name evidence="4" type="ORF">EF096_04720</name>
</gene>
<dbReference type="PROSITE" id="PS50035">
    <property type="entry name" value="PLD"/>
    <property type="match status" value="1"/>
</dbReference>
<dbReference type="Proteomes" id="UP000275199">
    <property type="component" value="Unassembled WGS sequence"/>
</dbReference>
<dbReference type="Pfam" id="PF11907">
    <property type="entry name" value="DUF3427"/>
    <property type="match status" value="1"/>
</dbReference>
<dbReference type="Pfam" id="PF04851">
    <property type="entry name" value="ResIII"/>
    <property type="match status" value="1"/>
</dbReference>
<dbReference type="CDD" id="cd18032">
    <property type="entry name" value="DEXHc_RE_I_III_res"/>
    <property type="match status" value="1"/>
</dbReference>
<keyword evidence="5" id="KW-1185">Reference proteome</keyword>
<feature type="domain" description="PLD phosphodiesterase" evidence="1">
    <location>
        <begin position="214"/>
        <end position="245"/>
    </location>
</feature>
<dbReference type="InterPro" id="IPR001736">
    <property type="entry name" value="PLipase_D/transphosphatidylase"/>
</dbReference>
<dbReference type="InterPro" id="IPR006935">
    <property type="entry name" value="Helicase/UvrB_N"/>
</dbReference>
<dbReference type="InterPro" id="IPR014001">
    <property type="entry name" value="Helicase_ATP-bd"/>
</dbReference>
<dbReference type="InterPro" id="IPR052511">
    <property type="entry name" value="ATP-dep_Helicase"/>
</dbReference>
<evidence type="ECO:0000259" key="2">
    <source>
        <dbReference type="PROSITE" id="PS51192"/>
    </source>
</evidence>
<dbReference type="SUPFAM" id="SSF52540">
    <property type="entry name" value="P-loop containing nucleoside triphosphate hydrolases"/>
    <property type="match status" value="1"/>
</dbReference>
<evidence type="ECO:0000313" key="4">
    <source>
        <dbReference type="EMBL" id="ROZ87548.1"/>
    </source>
</evidence>
<name>A0ABX9XL62_9PSED</name>
<protein>
    <submittedName>
        <fullName evidence="4">DUF3427 domain-containing protein</fullName>
    </submittedName>
</protein>
<sequence>MSDHLLPGLYDALITTDIQEKLVDSPLYQQTEPLAPEWSHERLAELLTELLSRTLAETRVTENNKSLAQAELINELVRFLQLRAMHLGLPEVALPPSLLKAVSPVAAMPDLPSIGLAQPWLFTAGRDSPPLLHELQAELACCDQVDILVSFITVSGVRKIIDTLKRITSADAQGRSQTTLRVLTTTYTGATEQKALDMLAQLPNTEVRISLDGRRTRLHAKAWIFQRETGFGSAYVGSANLSGAALMGGLEWTVKFTEKGQNNLFHRAQAHFETLWEDGEFQHYNPDDPQHRQLLKASLKREDSHGFGPAVTTFLEVTPKPFQQEILEQLESERAMGRWRNLLVAATGTGKTVMAAFDYRANCRSVGGRPRLLFVAHRSELLRQARHVYRQVLNDANFGELLDGNHEPDNHSHLFASITTVNNRDLIATLGPDYWHTVVIDECHHIAAASFLKLISAIQPKILLGLTATPERADGQNILHHFNNRPDGSPAAELRLWRALDLQLLCPFEYYACDDETDLSSVPWQRAEETAALGMLISHNVQRAKSVVKAWNELVTDPRDCRTLVFCVNVAHAEFMSQLFNELGIISKVITAGTSQQERAQIPKDLEAGSIHAIVTVDIFNEGVDLPFVDTLLLLRPTQSATVFQQQLGRGLRLHDRKKSCLVLDFVGQHAEHYRFDLLYSSITGLNKRELLEGVEKGFARLPSGCHMQLQKQAREQILRSLRNTLNQNWKKLQRELSGYAQLNSGRPPNLADFLKDQHLDINDIYRDTSSGNTGWTNLKRAAGLLTEPVDDEENYFSRRFSSLLHVNDVQQLTLLHKVGEKRGRYSLNTPQEHLRAQMLAYQIDGQHMQTGTGAEFLDRLQKTPTVCQELVELSEYLLAHVDRQTKPLRQMEHTPLQLHGAYQIREILTAVGFLTGAQRAPFQAGVLALKDINTELLFVTLDKSNALHEGVAYHDYAISNDLFHWQSQNSAGPMTKTGQRYLQSPDNGWRFQLFVRTNKQSPYIACGPAVLEKSHGNKPMSITWRLQEPLPAAMFKEFSVLVG</sequence>
<dbReference type="Pfam" id="PF00271">
    <property type="entry name" value="Helicase_C"/>
    <property type="match status" value="1"/>
</dbReference>
<accession>A0ABX9XL62</accession>
<dbReference type="PROSITE" id="PS51192">
    <property type="entry name" value="HELICASE_ATP_BIND_1"/>
    <property type="match status" value="1"/>
</dbReference>
<dbReference type="SMART" id="SM00487">
    <property type="entry name" value="DEXDc"/>
    <property type="match status" value="1"/>
</dbReference>
<dbReference type="Gene3D" id="3.30.870.10">
    <property type="entry name" value="Endonuclease Chain A"/>
    <property type="match status" value="1"/>
</dbReference>
<proteinExistence type="predicted"/>
<dbReference type="InterPro" id="IPR001650">
    <property type="entry name" value="Helicase_C-like"/>
</dbReference>
<dbReference type="InterPro" id="IPR021835">
    <property type="entry name" value="DUF3427"/>
</dbReference>
<dbReference type="Gene3D" id="3.40.50.300">
    <property type="entry name" value="P-loop containing nucleotide triphosphate hydrolases"/>
    <property type="match status" value="2"/>
</dbReference>